<comment type="subcellular location">
    <subcellularLocation>
        <location evidence="1">Membrane</location>
        <topology evidence="1">Single-pass membrane protein</topology>
    </subcellularLocation>
</comment>
<dbReference type="EMBL" id="LJIG01009231">
    <property type="protein sequence ID" value="KRT83494.1"/>
    <property type="molecule type" value="Genomic_DNA"/>
</dbReference>
<proteinExistence type="inferred from homology"/>
<evidence type="ECO:0000256" key="7">
    <source>
        <dbReference type="ARBA" id="ARBA00023136"/>
    </source>
</evidence>
<evidence type="ECO:0000256" key="4">
    <source>
        <dbReference type="ARBA" id="ARBA00022679"/>
    </source>
</evidence>
<dbReference type="OrthoDB" id="2526284at2759"/>
<accession>A0A0T6B863</accession>
<dbReference type="AlphaFoldDB" id="A0A0T6B863"/>
<dbReference type="PANTHER" id="PTHR21461:SF40">
    <property type="entry name" value="GLYCOSYLTRANSFERASE FAMILY 92 PROTEIN"/>
    <property type="match status" value="1"/>
</dbReference>
<dbReference type="GO" id="GO:0016757">
    <property type="term" value="F:glycosyltransferase activity"/>
    <property type="evidence" value="ECO:0007669"/>
    <property type="project" value="UniProtKB-UniRule"/>
</dbReference>
<keyword evidence="5 8" id="KW-0812">Transmembrane</keyword>
<reference evidence="9 10" key="1">
    <citation type="submission" date="2015-09" db="EMBL/GenBank/DDBJ databases">
        <title>Draft genome of the scarab beetle Oryctes borbonicus.</title>
        <authorList>
            <person name="Meyer J.M."/>
            <person name="Markov G.V."/>
            <person name="Baskaran P."/>
            <person name="Herrmann M."/>
            <person name="Sommer R.J."/>
            <person name="Roedelsperger C."/>
        </authorList>
    </citation>
    <scope>NUCLEOTIDE SEQUENCE [LARGE SCALE GENOMIC DNA]</scope>
    <source>
        <strain evidence="9">OB123</strain>
        <tissue evidence="9">Whole animal</tissue>
    </source>
</reference>
<keyword evidence="6 8" id="KW-1133">Transmembrane helix</keyword>
<dbReference type="Pfam" id="PF01697">
    <property type="entry name" value="Glyco_transf_92"/>
    <property type="match status" value="1"/>
</dbReference>
<feature type="non-terminal residue" evidence="9">
    <location>
        <position position="1"/>
    </location>
</feature>
<dbReference type="EC" id="2.4.1.-" evidence="8"/>
<sequence length="558" mass="63308">GSKRSMGSTSGGKRRYQSFRNKQRANMSFFIVVIFFAVFGIIVFTEIFLIDERGRGAGVLVRHGSIPYHHRQQDKPDYEDALQSDDYISIHMGGGGGAMDDTVGALLMGRPAMPAAPVFQDANAQDHLNGQTINEAQLPPFPANFTPIDGAWQTVNGTRYKFYVFSAFLDARKGQRAIRIIGATKTRGADRVWCRFWYKTSEGNSSTYASKTVPAKLKVIRENWNLKYSACFLLCTLGNDQIVPTAVSVVAKVRQAPSNILAVVNNLNETKPASKMGVCVKALHFDYNKALQLLEFIELHRILGVDHFTFYNHTVGPQVACILEHYINTGLVTLLPWQLNMISQKEIRTEGLFAALNDCLYRSMYKYSHVILIDLDEFIIPRHNDTLPQLLNWLSTKVNTDSTGSFSFQNAFFYLQWGDDDWVYTSDDPIATSLLTLKKTRRKTKLHPHKQRSKYICRPEFVVETGNHFIWEFVPGHNTFNVPADAAILHHYRICEFGGDDCIQTASIVDKATFKYRDRLVEAVGGLYEQFRKVCSLPDLPPPPRKENFKLLNFFSNR</sequence>
<dbReference type="Proteomes" id="UP000051574">
    <property type="component" value="Unassembled WGS sequence"/>
</dbReference>
<evidence type="ECO:0000313" key="9">
    <source>
        <dbReference type="EMBL" id="KRT83494.1"/>
    </source>
</evidence>
<evidence type="ECO:0000313" key="10">
    <source>
        <dbReference type="Proteomes" id="UP000051574"/>
    </source>
</evidence>
<feature type="transmembrane region" description="Helical" evidence="8">
    <location>
        <begin position="29"/>
        <end position="50"/>
    </location>
</feature>
<evidence type="ECO:0000256" key="3">
    <source>
        <dbReference type="ARBA" id="ARBA00022676"/>
    </source>
</evidence>
<comment type="caution">
    <text evidence="9">The sequence shown here is derived from an EMBL/GenBank/DDBJ whole genome shotgun (WGS) entry which is preliminary data.</text>
</comment>
<gene>
    <name evidence="9" type="ORF">AMK59_4001</name>
</gene>
<protein>
    <recommendedName>
        <fullName evidence="8">Glycosyltransferase family 92 protein</fullName>
        <ecNumber evidence="8">2.4.1.-</ecNumber>
    </recommendedName>
</protein>
<evidence type="ECO:0000256" key="1">
    <source>
        <dbReference type="ARBA" id="ARBA00004167"/>
    </source>
</evidence>
<evidence type="ECO:0000256" key="5">
    <source>
        <dbReference type="ARBA" id="ARBA00022692"/>
    </source>
</evidence>
<evidence type="ECO:0000256" key="8">
    <source>
        <dbReference type="RuleBase" id="RU366017"/>
    </source>
</evidence>
<dbReference type="GO" id="GO:0016020">
    <property type="term" value="C:membrane"/>
    <property type="evidence" value="ECO:0007669"/>
    <property type="project" value="UniProtKB-SubCell"/>
</dbReference>
<keyword evidence="3 8" id="KW-0328">Glycosyltransferase</keyword>
<dbReference type="InterPro" id="IPR008166">
    <property type="entry name" value="Glyco_transf_92"/>
</dbReference>
<keyword evidence="10" id="KW-1185">Reference proteome</keyword>
<name>A0A0T6B863_9SCAR</name>
<organism evidence="9 10">
    <name type="scientific">Oryctes borbonicus</name>
    <dbReference type="NCBI Taxonomy" id="1629725"/>
    <lineage>
        <taxon>Eukaryota</taxon>
        <taxon>Metazoa</taxon>
        <taxon>Ecdysozoa</taxon>
        <taxon>Arthropoda</taxon>
        <taxon>Hexapoda</taxon>
        <taxon>Insecta</taxon>
        <taxon>Pterygota</taxon>
        <taxon>Neoptera</taxon>
        <taxon>Endopterygota</taxon>
        <taxon>Coleoptera</taxon>
        <taxon>Polyphaga</taxon>
        <taxon>Scarabaeiformia</taxon>
        <taxon>Scarabaeidae</taxon>
        <taxon>Dynastinae</taxon>
        <taxon>Oryctes</taxon>
    </lineage>
</organism>
<evidence type="ECO:0000256" key="2">
    <source>
        <dbReference type="ARBA" id="ARBA00007647"/>
    </source>
</evidence>
<evidence type="ECO:0000256" key="6">
    <source>
        <dbReference type="ARBA" id="ARBA00022989"/>
    </source>
</evidence>
<dbReference type="GO" id="GO:0005737">
    <property type="term" value="C:cytoplasm"/>
    <property type="evidence" value="ECO:0007669"/>
    <property type="project" value="TreeGrafter"/>
</dbReference>
<keyword evidence="4 8" id="KW-0808">Transferase</keyword>
<comment type="similarity">
    <text evidence="2 8">Belongs to the glycosyltransferase 92 family.</text>
</comment>
<keyword evidence="7 8" id="KW-0472">Membrane</keyword>
<dbReference type="PANTHER" id="PTHR21461">
    <property type="entry name" value="GLYCOSYLTRANSFERASE FAMILY 92 PROTEIN"/>
    <property type="match status" value="1"/>
</dbReference>